<dbReference type="EMBL" id="JAFHDT010000019">
    <property type="protein sequence ID" value="KAI7795587.1"/>
    <property type="molecule type" value="Genomic_DNA"/>
</dbReference>
<proteinExistence type="predicted"/>
<dbReference type="Proteomes" id="UP001059041">
    <property type="component" value="Linkage Group LG19"/>
</dbReference>
<comment type="caution">
    <text evidence="1">The sequence shown here is derived from an EMBL/GenBank/DDBJ whole genome shotgun (WGS) entry which is preliminary data.</text>
</comment>
<protein>
    <submittedName>
        <fullName evidence="1">Uncharacterized protein</fullName>
    </submittedName>
</protein>
<dbReference type="AlphaFoldDB" id="A0A9W7WC54"/>
<accession>A0A9W7WC54</accession>
<name>A0A9W7WC54_TRIRA</name>
<organism evidence="1 2">
    <name type="scientific">Triplophysa rosa</name>
    <name type="common">Cave loach</name>
    <dbReference type="NCBI Taxonomy" id="992332"/>
    <lineage>
        <taxon>Eukaryota</taxon>
        <taxon>Metazoa</taxon>
        <taxon>Chordata</taxon>
        <taxon>Craniata</taxon>
        <taxon>Vertebrata</taxon>
        <taxon>Euteleostomi</taxon>
        <taxon>Actinopterygii</taxon>
        <taxon>Neopterygii</taxon>
        <taxon>Teleostei</taxon>
        <taxon>Ostariophysi</taxon>
        <taxon>Cypriniformes</taxon>
        <taxon>Nemacheilidae</taxon>
        <taxon>Triplophysa</taxon>
    </lineage>
</organism>
<evidence type="ECO:0000313" key="2">
    <source>
        <dbReference type="Proteomes" id="UP001059041"/>
    </source>
</evidence>
<gene>
    <name evidence="1" type="ORF">IRJ41_000424</name>
</gene>
<keyword evidence="2" id="KW-1185">Reference proteome</keyword>
<sequence length="145" mass="16453">MERNHIPTFTTEKADALCFSNGACAPGRRGSVRQVCQATTPTSAQVTRPGVKVTARCQRDHQIHLQHSRNRTAIGLNGRQPHRHLSVYLSIRVCERLLQQQKCFGMFTLFQQNLMMNDESLLCVAEAEEHQAEHLGTERETINQQ</sequence>
<reference evidence="1" key="1">
    <citation type="submission" date="2021-02" db="EMBL/GenBank/DDBJ databases">
        <title>Comparative genomics reveals that relaxation of natural selection precedes convergent phenotypic evolution of cavefish.</title>
        <authorList>
            <person name="Peng Z."/>
        </authorList>
    </citation>
    <scope>NUCLEOTIDE SEQUENCE</scope>
    <source>
        <tissue evidence="1">Muscle</tissue>
    </source>
</reference>
<evidence type="ECO:0000313" key="1">
    <source>
        <dbReference type="EMBL" id="KAI7795587.1"/>
    </source>
</evidence>